<protein>
    <submittedName>
        <fullName evidence="2">Uncharacterized protein</fullName>
    </submittedName>
</protein>
<reference evidence="2" key="1">
    <citation type="submission" date="2016-11" db="UniProtKB">
        <authorList>
            <consortium name="WormBaseParasite"/>
        </authorList>
    </citation>
    <scope>IDENTIFICATION</scope>
</reference>
<dbReference type="Proteomes" id="UP000095287">
    <property type="component" value="Unplaced"/>
</dbReference>
<dbReference type="AlphaFoldDB" id="A0A1I8ARS9"/>
<evidence type="ECO:0000313" key="2">
    <source>
        <dbReference type="WBParaSite" id="L893_g8510.t1"/>
    </source>
</evidence>
<name>A0A1I8ARS9_9BILA</name>
<accession>A0A1I8ARS9</accession>
<organism evidence="1 2">
    <name type="scientific">Steinernema glaseri</name>
    <dbReference type="NCBI Taxonomy" id="37863"/>
    <lineage>
        <taxon>Eukaryota</taxon>
        <taxon>Metazoa</taxon>
        <taxon>Ecdysozoa</taxon>
        <taxon>Nematoda</taxon>
        <taxon>Chromadorea</taxon>
        <taxon>Rhabditida</taxon>
        <taxon>Tylenchina</taxon>
        <taxon>Panagrolaimomorpha</taxon>
        <taxon>Strongyloidoidea</taxon>
        <taxon>Steinernematidae</taxon>
        <taxon>Steinernema</taxon>
    </lineage>
</organism>
<dbReference type="WBParaSite" id="L893_g8510.t1">
    <property type="protein sequence ID" value="L893_g8510.t1"/>
    <property type="gene ID" value="L893_g8510"/>
</dbReference>
<proteinExistence type="predicted"/>
<evidence type="ECO:0000313" key="1">
    <source>
        <dbReference type="Proteomes" id="UP000095287"/>
    </source>
</evidence>
<keyword evidence="1" id="KW-1185">Reference proteome</keyword>
<sequence>MTTRRSTSALSSQLVRNQSHTSPLGAYLQEHKVLNKNTEVAVLETAATIKENLLLTQQVHKQMNSKTSNPSHSRITVCWKDFQGGRGEIRVFHRGRSRFHQTPSSPEPLISRFDGHCNHQALRRRSNNHSRIGWAGPRDLCTPRASGEDHGTVVTSVDRSRCLMSQTV</sequence>